<proteinExistence type="predicted"/>
<accession>A0ABT4PFS3</accession>
<keyword evidence="2" id="KW-1185">Reference proteome</keyword>
<gene>
    <name evidence="1" type="ORF">O6P32_04185</name>
</gene>
<name>A0ABT4PFS3_9BACT</name>
<evidence type="ECO:0000313" key="2">
    <source>
        <dbReference type="Proteomes" id="UP001141933"/>
    </source>
</evidence>
<organism evidence="1 2">
    <name type="scientific">Phocaeicola acetigenes</name>
    <dbReference type="NCBI Taxonomy" id="3016083"/>
    <lineage>
        <taxon>Bacteria</taxon>
        <taxon>Pseudomonadati</taxon>
        <taxon>Bacteroidota</taxon>
        <taxon>Bacteroidia</taxon>
        <taxon>Bacteroidales</taxon>
        <taxon>Bacteroidaceae</taxon>
        <taxon>Phocaeicola</taxon>
    </lineage>
</organism>
<dbReference type="EMBL" id="JAPZVM010000002">
    <property type="protein sequence ID" value="MCZ8371907.1"/>
    <property type="molecule type" value="Genomic_DNA"/>
</dbReference>
<dbReference type="RefSeq" id="WP_269876972.1">
    <property type="nucleotide sequence ID" value="NZ_JAPZVM010000002.1"/>
</dbReference>
<reference evidence="1" key="1">
    <citation type="submission" date="2022-12" db="EMBL/GenBank/DDBJ databases">
        <title>Phocaeicola acetigenes sp. nov., isolated feces from a healthy human.</title>
        <authorList>
            <person name="Do H."/>
            <person name="Ha Y.B."/>
            <person name="Kim J.-S."/>
            <person name="Suh M.K."/>
            <person name="Kim H.S."/>
            <person name="Lee J.-S."/>
        </authorList>
    </citation>
    <scope>NUCLEOTIDE SEQUENCE</scope>
    <source>
        <strain evidence="1">KGMB11183</strain>
    </source>
</reference>
<comment type="caution">
    <text evidence="1">The sequence shown here is derived from an EMBL/GenBank/DDBJ whole genome shotgun (WGS) entry which is preliminary data.</text>
</comment>
<protein>
    <submittedName>
        <fullName evidence="1">Uncharacterized protein</fullName>
    </submittedName>
</protein>
<evidence type="ECO:0000313" key="1">
    <source>
        <dbReference type="EMBL" id="MCZ8371907.1"/>
    </source>
</evidence>
<dbReference type="Proteomes" id="UP001141933">
    <property type="component" value="Unassembled WGS sequence"/>
</dbReference>
<sequence length="573" mass="65772">MTQLFIDGQEVILSEQFELELITENPYFTRKGEYTYDIDIDLRNPNNRMIYQHINRSDVTKTFKNRKAVLLSGPVEIISGIEIILSIESNIAKIQIVAGNSQLNYEGGDTNIRSLSFDSISLSSEEAIQTLLGTFPKHHSVYTPVITGVDSDNNTSVLNKVQVGEDISFTDSSNISPQYYLMYVVENLMQKLGFVKGLNELENDPVWCRTFIVNPYKDVALQELLPDWTINEFIEQVELYLNCIISIDRQSQRFDIVDMNEYFANTETAYLDDVVDDSVEKTYDVDTNYAFSYKNVSYDLPGDSYYNYVKLKDGVRKSCTVVTSEEWDDFKADYDTYYSGPYLLHSEDFNLDYAVTSYPLSSGEQKGLIIVDRFKDAGDPDARDKSSFKIVPAITEDNEVYSMTGGRFIYGPAVKKIRAEKSNAINDLISGSGDTEDIPDKLYIGLYYGICKGLNRGPDEYPGEYWDKMPMSSNDRYFMNKPSSNYGTQNILTLPDYSLILDGDNGLFNRVYKNKRVIDTSVEYHFRFLVNEVYELNRLFMIHNKKYYCKEMRYTVHPQGIDKVAEGVFYLAE</sequence>